<accession>A0ABY7UPN4</accession>
<dbReference type="RefSeq" id="WP_273742846.1">
    <property type="nucleotide sequence ID" value="NZ_CP117466.1"/>
</dbReference>
<evidence type="ECO:0000313" key="2">
    <source>
        <dbReference type="Proteomes" id="UP001216899"/>
    </source>
</evidence>
<evidence type="ECO:0000313" key="1">
    <source>
        <dbReference type="EMBL" id="WDA11639.1"/>
    </source>
</evidence>
<reference evidence="1 2" key="1">
    <citation type="submission" date="2023-02" db="EMBL/GenBank/DDBJ databases">
        <title>Whole genome sequenc of Paracoccus marcusii MBLB0836.</title>
        <authorList>
            <person name="Seo M.-J."/>
            <person name="Cho E.-S."/>
            <person name="Hwang C.Y."/>
        </authorList>
    </citation>
    <scope>NUCLEOTIDE SEQUENCE [LARGE SCALE GENOMIC DNA]</scope>
    <source>
        <strain evidence="1 2">MBLB0836</strain>
    </source>
</reference>
<proteinExistence type="predicted"/>
<keyword evidence="2" id="KW-1185">Reference proteome</keyword>
<protein>
    <submittedName>
        <fullName evidence="1">Uncharacterized protein</fullName>
    </submittedName>
</protein>
<dbReference type="Proteomes" id="UP001216899">
    <property type="component" value="Chromosome"/>
</dbReference>
<dbReference type="EMBL" id="CP117466">
    <property type="protein sequence ID" value="WDA11639.1"/>
    <property type="molecule type" value="Genomic_DNA"/>
</dbReference>
<name>A0ABY7UPN4_9RHOB</name>
<sequence>MRHDFENIPEDADVILHPADANPIHRGPVKATRIGIYFFCEGTDPERGPDYYLGDVAAFCEGWEPVEVAA</sequence>
<organism evidence="1 2">
    <name type="scientific">Paracoccus marcusii</name>
    <dbReference type="NCBI Taxonomy" id="59779"/>
    <lineage>
        <taxon>Bacteria</taxon>
        <taxon>Pseudomonadati</taxon>
        <taxon>Pseudomonadota</taxon>
        <taxon>Alphaproteobacteria</taxon>
        <taxon>Rhodobacterales</taxon>
        <taxon>Paracoccaceae</taxon>
        <taxon>Paracoccus</taxon>
    </lineage>
</organism>
<gene>
    <name evidence="1" type="ORF">PRL19_10035</name>
</gene>